<dbReference type="STRING" id="3476.A0A2P5DSN1"/>
<evidence type="ECO:0000256" key="4">
    <source>
        <dbReference type="PROSITE-ProRule" id="PRU00282"/>
    </source>
</evidence>
<sequence>MVSAKHREALDTAAPLAVYTEERSCPINKDEKIKDTNVVPRFILRDLVAYALFDPCIKNLIMIQRLVTRDNSISKIYFTEGALEIRCHQRGIFLLQHNTRYIMSASASTTPKSPNCLKPHLAKQPQTPVPHEESHRLERADAGGIAGAFTYVCLLPLETIKTKFQTREAYEMYRNAFDVIAKWQQFS</sequence>
<comment type="caution">
    <text evidence="6">The sequence shown here is derived from an EMBL/GenBank/DDBJ whole genome shotgun (WGS) entry which is preliminary data.</text>
</comment>
<evidence type="ECO:0000313" key="7">
    <source>
        <dbReference type="Proteomes" id="UP000237105"/>
    </source>
</evidence>
<name>A0A2P5DSN1_PARAD</name>
<accession>A0A2P5DSN1</accession>
<dbReference type="InterPro" id="IPR023395">
    <property type="entry name" value="MCP_dom_sf"/>
</dbReference>
<evidence type="ECO:0000256" key="5">
    <source>
        <dbReference type="RuleBase" id="RU000488"/>
    </source>
</evidence>
<keyword evidence="2 4" id="KW-0812">Transmembrane</keyword>
<evidence type="ECO:0000313" key="6">
    <source>
        <dbReference type="EMBL" id="PON76279.1"/>
    </source>
</evidence>
<dbReference type="Gene3D" id="1.50.40.10">
    <property type="entry name" value="Mitochondrial carrier domain"/>
    <property type="match status" value="1"/>
</dbReference>
<dbReference type="EMBL" id="JXTB01000019">
    <property type="protein sequence ID" value="PON76279.1"/>
    <property type="molecule type" value="Genomic_DNA"/>
</dbReference>
<organism evidence="6 7">
    <name type="scientific">Parasponia andersonii</name>
    <name type="common">Sponia andersonii</name>
    <dbReference type="NCBI Taxonomy" id="3476"/>
    <lineage>
        <taxon>Eukaryota</taxon>
        <taxon>Viridiplantae</taxon>
        <taxon>Streptophyta</taxon>
        <taxon>Embryophyta</taxon>
        <taxon>Tracheophyta</taxon>
        <taxon>Spermatophyta</taxon>
        <taxon>Magnoliopsida</taxon>
        <taxon>eudicotyledons</taxon>
        <taxon>Gunneridae</taxon>
        <taxon>Pentapetalae</taxon>
        <taxon>rosids</taxon>
        <taxon>fabids</taxon>
        <taxon>Rosales</taxon>
        <taxon>Cannabaceae</taxon>
        <taxon>Parasponia</taxon>
    </lineage>
</organism>
<evidence type="ECO:0000256" key="3">
    <source>
        <dbReference type="ARBA" id="ARBA00023136"/>
    </source>
</evidence>
<keyword evidence="3 4" id="KW-0472">Membrane</keyword>
<dbReference type="OrthoDB" id="276989at2759"/>
<keyword evidence="5" id="KW-0813">Transport</keyword>
<proteinExistence type="inferred from homology"/>
<feature type="repeat" description="Solcar" evidence="4">
    <location>
        <begin position="134"/>
        <end position="187"/>
    </location>
</feature>
<dbReference type="GO" id="GO:0016020">
    <property type="term" value="C:membrane"/>
    <property type="evidence" value="ECO:0007669"/>
    <property type="project" value="UniProtKB-SubCell"/>
</dbReference>
<keyword evidence="7" id="KW-1185">Reference proteome</keyword>
<evidence type="ECO:0000256" key="2">
    <source>
        <dbReference type="ARBA" id="ARBA00022692"/>
    </source>
</evidence>
<dbReference type="SUPFAM" id="SSF103506">
    <property type="entry name" value="Mitochondrial carrier"/>
    <property type="match status" value="1"/>
</dbReference>
<comment type="subcellular location">
    <subcellularLocation>
        <location evidence="1">Membrane</location>
        <topology evidence="1">Multi-pass membrane protein</topology>
    </subcellularLocation>
</comment>
<dbReference type="InterPro" id="IPR018108">
    <property type="entry name" value="MCP_transmembrane"/>
</dbReference>
<evidence type="ECO:0000256" key="1">
    <source>
        <dbReference type="ARBA" id="ARBA00004141"/>
    </source>
</evidence>
<gene>
    <name evidence="6" type="ORF">PanWU01x14_036970</name>
</gene>
<dbReference type="Proteomes" id="UP000237105">
    <property type="component" value="Unassembled WGS sequence"/>
</dbReference>
<dbReference type="PROSITE" id="PS50920">
    <property type="entry name" value="SOLCAR"/>
    <property type="match status" value="1"/>
</dbReference>
<dbReference type="Pfam" id="PF00153">
    <property type="entry name" value="Mito_carr"/>
    <property type="match status" value="1"/>
</dbReference>
<protein>
    <submittedName>
        <fullName evidence="6">Mitochondrial carrier domain containing protein</fullName>
    </submittedName>
</protein>
<reference evidence="7" key="1">
    <citation type="submission" date="2016-06" db="EMBL/GenBank/DDBJ databases">
        <title>Parallel loss of symbiosis genes in relatives of nitrogen-fixing non-legume Parasponia.</title>
        <authorList>
            <person name="Van Velzen R."/>
            <person name="Holmer R."/>
            <person name="Bu F."/>
            <person name="Rutten L."/>
            <person name="Van Zeijl A."/>
            <person name="Liu W."/>
            <person name="Santuari L."/>
            <person name="Cao Q."/>
            <person name="Sharma T."/>
            <person name="Shen D."/>
            <person name="Roswanjaya Y."/>
            <person name="Wardhani T."/>
            <person name="Kalhor M.S."/>
            <person name="Jansen J."/>
            <person name="Van den Hoogen J."/>
            <person name="Gungor B."/>
            <person name="Hartog M."/>
            <person name="Hontelez J."/>
            <person name="Verver J."/>
            <person name="Yang W.-C."/>
            <person name="Schijlen E."/>
            <person name="Repin R."/>
            <person name="Schilthuizen M."/>
            <person name="Schranz E."/>
            <person name="Heidstra R."/>
            <person name="Miyata K."/>
            <person name="Fedorova E."/>
            <person name="Kohlen W."/>
            <person name="Bisseling T."/>
            <person name="Smit S."/>
            <person name="Geurts R."/>
        </authorList>
    </citation>
    <scope>NUCLEOTIDE SEQUENCE [LARGE SCALE GENOMIC DNA]</scope>
    <source>
        <strain evidence="7">cv. WU1-14</strain>
    </source>
</reference>
<dbReference type="AlphaFoldDB" id="A0A2P5DSN1"/>
<comment type="similarity">
    <text evidence="5">Belongs to the mitochondrial carrier (TC 2.A.29) family.</text>
</comment>